<reference evidence="2" key="1">
    <citation type="journal article" date="2021" name="Nat. Commun.">
        <title>Genetic determinants of endophytism in the Arabidopsis root mycobiome.</title>
        <authorList>
            <person name="Mesny F."/>
            <person name="Miyauchi S."/>
            <person name="Thiergart T."/>
            <person name="Pickel B."/>
            <person name="Atanasova L."/>
            <person name="Karlsson M."/>
            <person name="Huettel B."/>
            <person name="Barry K.W."/>
            <person name="Haridas S."/>
            <person name="Chen C."/>
            <person name="Bauer D."/>
            <person name="Andreopoulos W."/>
            <person name="Pangilinan J."/>
            <person name="LaButti K."/>
            <person name="Riley R."/>
            <person name="Lipzen A."/>
            <person name="Clum A."/>
            <person name="Drula E."/>
            <person name="Henrissat B."/>
            <person name="Kohler A."/>
            <person name="Grigoriev I.V."/>
            <person name="Martin F.M."/>
            <person name="Hacquard S."/>
        </authorList>
    </citation>
    <scope>NUCLEOTIDE SEQUENCE</scope>
    <source>
        <strain evidence="2">MPI-CAGE-AT-0023</strain>
    </source>
</reference>
<proteinExistence type="predicted"/>
<comment type="caution">
    <text evidence="2">The sequence shown here is derived from an EMBL/GenBank/DDBJ whole genome shotgun (WGS) entry which is preliminary data.</text>
</comment>
<dbReference type="AlphaFoldDB" id="A0A9P9R7I3"/>
<evidence type="ECO:0008006" key="4">
    <source>
        <dbReference type="Google" id="ProtNLM"/>
    </source>
</evidence>
<evidence type="ECO:0000313" key="3">
    <source>
        <dbReference type="Proteomes" id="UP000720189"/>
    </source>
</evidence>
<evidence type="ECO:0000313" key="2">
    <source>
        <dbReference type="EMBL" id="KAH7269211.1"/>
    </source>
</evidence>
<keyword evidence="3" id="KW-1185">Reference proteome</keyword>
<feature type="compositionally biased region" description="Basic and acidic residues" evidence="1">
    <location>
        <begin position="16"/>
        <end position="28"/>
    </location>
</feature>
<sequence length="438" mass="49184">MVSSKVPQNLWHRDRRGGDAGRERDKDPVRYGLNSMSDSVIGQAVAKLRFTKDGAEKGGNGFFVNVPGQDKAIIFTAGHNLMDENGNRTKDLRAWWSDLGEQNKGVEILEKDTRVSKVFSITPNEESAIDDFGIIMIPKNNNPPPPKTAFGFALRLAEEERIEGICNISSYLTTAKTGEPPTRSTGRFVNPILKQHQLEYLTYTEAGVSGSVVWTGYNGAPVAVAIHNYGPKRRSPKYGSRGSRIDMKMMREIMEWTGVYKRAVAIIAQPLGKKQPVPTLPLCMAWSEQDKVLRVHVQDDTEPITEEATFEALPVFSSAMLLGKEPKEEIGFAQVDKRPNAAKDTMRWVSWNIEWNSVSFASALSRARLVKWDMKGKMAAMALNWGDAIQEVVFRVDGEVVKKWELELPDTEYSGIAYQERGAEKFQNSYKRFIMKDV</sequence>
<dbReference type="OrthoDB" id="5367135at2759"/>
<dbReference type="SUPFAM" id="SSF50494">
    <property type="entry name" value="Trypsin-like serine proteases"/>
    <property type="match status" value="1"/>
</dbReference>
<dbReference type="Gene3D" id="2.40.10.10">
    <property type="entry name" value="Trypsin-like serine proteases"/>
    <property type="match status" value="2"/>
</dbReference>
<evidence type="ECO:0000256" key="1">
    <source>
        <dbReference type="SAM" id="MobiDB-lite"/>
    </source>
</evidence>
<dbReference type="RefSeq" id="XP_046055979.1">
    <property type="nucleotide sequence ID" value="XM_046185743.1"/>
</dbReference>
<organism evidence="2 3">
    <name type="scientific">Fusarium redolens</name>
    <dbReference type="NCBI Taxonomy" id="48865"/>
    <lineage>
        <taxon>Eukaryota</taxon>
        <taxon>Fungi</taxon>
        <taxon>Dikarya</taxon>
        <taxon>Ascomycota</taxon>
        <taxon>Pezizomycotina</taxon>
        <taxon>Sordariomycetes</taxon>
        <taxon>Hypocreomycetidae</taxon>
        <taxon>Hypocreales</taxon>
        <taxon>Nectriaceae</taxon>
        <taxon>Fusarium</taxon>
        <taxon>Fusarium redolens species complex</taxon>
    </lineage>
</organism>
<gene>
    <name evidence="2" type="ORF">BKA55DRAFT_3374</name>
</gene>
<protein>
    <recommendedName>
        <fullName evidence="4">Serine protease</fullName>
    </recommendedName>
</protein>
<feature type="region of interest" description="Disordered" evidence="1">
    <location>
        <begin position="1"/>
        <end position="28"/>
    </location>
</feature>
<name>A0A9P9R7I3_FUSRE</name>
<dbReference type="InterPro" id="IPR043504">
    <property type="entry name" value="Peptidase_S1_PA_chymotrypsin"/>
</dbReference>
<accession>A0A9P9R7I3</accession>
<dbReference type="Proteomes" id="UP000720189">
    <property type="component" value="Unassembled WGS sequence"/>
</dbReference>
<dbReference type="InterPro" id="IPR009003">
    <property type="entry name" value="Peptidase_S1_PA"/>
</dbReference>
<dbReference type="EMBL" id="JAGMUX010000001">
    <property type="protein sequence ID" value="KAH7269211.1"/>
    <property type="molecule type" value="Genomic_DNA"/>
</dbReference>
<dbReference type="GeneID" id="70215697"/>